<organism evidence="1 2">
    <name type="scientific">Staphylotrichum longicolle</name>
    <dbReference type="NCBI Taxonomy" id="669026"/>
    <lineage>
        <taxon>Eukaryota</taxon>
        <taxon>Fungi</taxon>
        <taxon>Dikarya</taxon>
        <taxon>Ascomycota</taxon>
        <taxon>Pezizomycotina</taxon>
        <taxon>Sordariomycetes</taxon>
        <taxon>Sordariomycetidae</taxon>
        <taxon>Sordariales</taxon>
        <taxon>Chaetomiaceae</taxon>
        <taxon>Staphylotrichum</taxon>
    </lineage>
</organism>
<dbReference type="EMBL" id="JAHCVI010000001">
    <property type="protein sequence ID" value="KAG7293191.1"/>
    <property type="molecule type" value="Genomic_DNA"/>
</dbReference>
<evidence type="ECO:0000313" key="1">
    <source>
        <dbReference type="EMBL" id="KAG7293191.1"/>
    </source>
</evidence>
<name>A0AAD4I358_9PEZI</name>
<reference evidence="1" key="1">
    <citation type="submission" date="2023-02" db="EMBL/GenBank/DDBJ databases">
        <authorList>
            <person name="Palmer J.M."/>
        </authorList>
    </citation>
    <scope>NUCLEOTIDE SEQUENCE</scope>
    <source>
        <strain evidence="1">FW57</strain>
    </source>
</reference>
<dbReference type="AlphaFoldDB" id="A0AAD4I358"/>
<proteinExistence type="predicted"/>
<gene>
    <name evidence="1" type="ORF">NEMBOFW57_003237</name>
</gene>
<protein>
    <submittedName>
        <fullName evidence="1">Uncharacterized protein</fullName>
    </submittedName>
</protein>
<evidence type="ECO:0000313" key="2">
    <source>
        <dbReference type="Proteomes" id="UP001197093"/>
    </source>
</evidence>
<accession>A0AAD4I358</accession>
<keyword evidence="2" id="KW-1185">Reference proteome</keyword>
<comment type="caution">
    <text evidence="1">The sequence shown here is derived from an EMBL/GenBank/DDBJ whole genome shotgun (WGS) entry which is preliminary data.</text>
</comment>
<sequence length="629" mass="71820">MDRTGPDWEVDSWYLGRRQPPLAARLDTAIKFLAEEDVDRCMHWGAKFEEVASYLKWLARDDDRHQVKNASPGTQAMFNDAVTKVKAHLLFEDHHYRPTPVEVPKPLEGPLTSARFNWLNKIHDQSLLPNDDDHGRSSALPKSLSDTALRKIRERIDHPQWTPPSLEPSQLPGQIETMPYTVSYRKRLKEITKLRGLAWSSIENDNENDGRLAGLPRALVYGGPFVRPTTDPDTQVKQELLKQCYTTVEMLKAAYHRVPRPLLKSVLRLLGRAEKGEFQHHLVPDGLRLAGDERERVEEQTLPRYVDLGDIQWLKFLASECVNDGNWTGRFAPNTSRGEDRLLLLFATKVQNLLVDKNPEGLFSQHDAEVKVEDLLKAINAGKDSSAVIKHEFHPDDAGAWLERMNETGHISFRPDSNFYGIVKRPLAQYFPEHRVLWPTTADDGERPPFSSESISDWHRIIHEGHKSDISEGSTIWNFFLSLAFRLGYTMSLVEQDLRTPNNHHSPTLPLKESINVFETTYTSLQLDDNNNATEPNPSELALIRTKIINEISANETMLAPGREHHYVDGDGNAHTILVRDHNWDWASLRARGQSERRQFWSVDRWPPRDAAPDEGVVHGFDAMDLSEG</sequence>
<dbReference type="Proteomes" id="UP001197093">
    <property type="component" value="Unassembled WGS sequence"/>
</dbReference>